<evidence type="ECO:0000313" key="2">
    <source>
        <dbReference type="Proteomes" id="UP001303473"/>
    </source>
</evidence>
<dbReference type="Proteomes" id="UP001303473">
    <property type="component" value="Unassembled WGS sequence"/>
</dbReference>
<protein>
    <submittedName>
        <fullName evidence="1">Uncharacterized protein</fullName>
    </submittedName>
</protein>
<keyword evidence="2" id="KW-1185">Reference proteome</keyword>
<sequence>MDSMDAGKAVPELHSDLVQKYEKHGESTDKFWRSFDATERAKCMEILGLFFKRLSNMYDKA</sequence>
<accession>A0AAN6RYV5</accession>
<proteinExistence type="predicted"/>
<organism evidence="1 2">
    <name type="scientific">Diplogelasinospora grovesii</name>
    <dbReference type="NCBI Taxonomy" id="303347"/>
    <lineage>
        <taxon>Eukaryota</taxon>
        <taxon>Fungi</taxon>
        <taxon>Dikarya</taxon>
        <taxon>Ascomycota</taxon>
        <taxon>Pezizomycotina</taxon>
        <taxon>Sordariomycetes</taxon>
        <taxon>Sordariomycetidae</taxon>
        <taxon>Sordariales</taxon>
        <taxon>Diplogelasinosporaceae</taxon>
        <taxon>Diplogelasinospora</taxon>
    </lineage>
</organism>
<dbReference type="EMBL" id="MU854142">
    <property type="protein sequence ID" value="KAK3933546.1"/>
    <property type="molecule type" value="Genomic_DNA"/>
</dbReference>
<name>A0AAN6RYV5_9PEZI</name>
<dbReference type="AlphaFoldDB" id="A0AAN6RYV5"/>
<comment type="caution">
    <text evidence="1">The sequence shown here is derived from an EMBL/GenBank/DDBJ whole genome shotgun (WGS) entry which is preliminary data.</text>
</comment>
<gene>
    <name evidence="1" type="ORF">QBC46DRAFT_348513</name>
</gene>
<evidence type="ECO:0000313" key="1">
    <source>
        <dbReference type="EMBL" id="KAK3933546.1"/>
    </source>
</evidence>
<reference evidence="2" key="1">
    <citation type="journal article" date="2023" name="Mol. Phylogenet. Evol.">
        <title>Genome-scale phylogeny and comparative genomics of the fungal order Sordariales.</title>
        <authorList>
            <person name="Hensen N."/>
            <person name="Bonometti L."/>
            <person name="Westerberg I."/>
            <person name="Brannstrom I.O."/>
            <person name="Guillou S."/>
            <person name="Cros-Aarteil S."/>
            <person name="Calhoun S."/>
            <person name="Haridas S."/>
            <person name="Kuo A."/>
            <person name="Mondo S."/>
            <person name="Pangilinan J."/>
            <person name="Riley R."/>
            <person name="LaButti K."/>
            <person name="Andreopoulos B."/>
            <person name="Lipzen A."/>
            <person name="Chen C."/>
            <person name="Yan M."/>
            <person name="Daum C."/>
            <person name="Ng V."/>
            <person name="Clum A."/>
            <person name="Steindorff A."/>
            <person name="Ohm R.A."/>
            <person name="Martin F."/>
            <person name="Silar P."/>
            <person name="Natvig D.O."/>
            <person name="Lalanne C."/>
            <person name="Gautier V."/>
            <person name="Ament-Velasquez S.L."/>
            <person name="Kruys A."/>
            <person name="Hutchinson M.I."/>
            <person name="Powell A.J."/>
            <person name="Barry K."/>
            <person name="Miller A.N."/>
            <person name="Grigoriev I.V."/>
            <person name="Debuchy R."/>
            <person name="Gladieux P."/>
            <person name="Hiltunen Thoren M."/>
            <person name="Johannesson H."/>
        </authorList>
    </citation>
    <scope>NUCLEOTIDE SEQUENCE [LARGE SCALE GENOMIC DNA]</scope>
    <source>
        <strain evidence="2">CBS 340.73</strain>
    </source>
</reference>